<protein>
    <submittedName>
        <fullName evidence="2">Uncharacterized protein</fullName>
    </submittedName>
</protein>
<reference evidence="2" key="1">
    <citation type="submission" date="2023-07" db="EMBL/GenBank/DDBJ databases">
        <authorList>
            <person name="Stuckert A."/>
        </authorList>
    </citation>
    <scope>NUCLEOTIDE SEQUENCE</scope>
</reference>
<dbReference type="EMBL" id="CAUEEQ010077261">
    <property type="protein sequence ID" value="CAJ0966803.1"/>
    <property type="molecule type" value="Genomic_DNA"/>
</dbReference>
<name>A0ABN9MMF9_9NEOB</name>
<dbReference type="Gene3D" id="1.10.287.3160">
    <property type="match status" value="1"/>
</dbReference>
<comment type="caution">
    <text evidence="2">The sequence shown here is derived from an EMBL/GenBank/DDBJ whole genome shotgun (WGS) entry which is preliminary data.</text>
</comment>
<dbReference type="Proteomes" id="UP001176940">
    <property type="component" value="Unassembled WGS sequence"/>
</dbReference>
<dbReference type="PANTHER" id="PTHR14375">
    <property type="entry name" value="SIMILAR TO RIKEN CDNA 4931414P19"/>
    <property type="match status" value="1"/>
</dbReference>
<feature type="compositionally biased region" description="Low complexity" evidence="1">
    <location>
        <begin position="388"/>
        <end position="411"/>
    </location>
</feature>
<feature type="region of interest" description="Disordered" evidence="1">
    <location>
        <begin position="265"/>
        <end position="284"/>
    </location>
</feature>
<sequence>MSFSATILFTPPPGQSDGKCACKVESTSGGSVSVDGATPITVNGQGMAVQGCEQLLHLIYQRVEKAVGLAEAALNVANANSSLLSQLQGEVSSLRREMERPEAPKSPPEIHARCKLSEEEAEEIGGVQVVIEELRQLGAASASLVTGLHPPVLDRTRENCLTACPPNEAPSLLSPVHMPVIDDFLTSESPAQRILASTFVKQLTDTRPHRDPAENLNEPIPPIVKSSHSQMLMQKDGSLSPGGMIIAETSPDSGDMRPSSSPCFPTFYSGSNSRQRSNGQKCSRRKRDLVLSEAFWRHNRPAHSNSVNPGVPGYLRTPSPAVAHTYLRILKPSLTLLRSIFQAVQWTPNRLPLLLQTPAVASGSQEAPSEPSIIGRKRSRQERRSESSSRSISPRGPSLRSASPRSSFSESGEAFSDAPSEDISELDPNQISSMRDMVQNLIGEINQTWGIKESSTEPADQVVSFRRSKPPSKFFAPHPEFKEIMTRERENPTRRFQRGKRLGVLYPFSPELTANWTVSPSVDPPVFRLSTNTVLPLSGGASLKDSDDSHRILCEVSL</sequence>
<feature type="region of interest" description="Disordered" evidence="1">
    <location>
        <begin position="1"/>
        <end position="20"/>
    </location>
</feature>
<feature type="region of interest" description="Disordered" evidence="1">
    <location>
        <begin position="360"/>
        <end position="426"/>
    </location>
</feature>
<feature type="compositionally biased region" description="Polar residues" evidence="1">
    <location>
        <begin position="265"/>
        <end position="281"/>
    </location>
</feature>
<dbReference type="InterPro" id="IPR028101">
    <property type="entry name" value="DUF4616"/>
</dbReference>
<organism evidence="2 3">
    <name type="scientific">Ranitomeya imitator</name>
    <name type="common">mimic poison frog</name>
    <dbReference type="NCBI Taxonomy" id="111125"/>
    <lineage>
        <taxon>Eukaryota</taxon>
        <taxon>Metazoa</taxon>
        <taxon>Chordata</taxon>
        <taxon>Craniata</taxon>
        <taxon>Vertebrata</taxon>
        <taxon>Euteleostomi</taxon>
        <taxon>Amphibia</taxon>
        <taxon>Batrachia</taxon>
        <taxon>Anura</taxon>
        <taxon>Neobatrachia</taxon>
        <taxon>Hyloidea</taxon>
        <taxon>Dendrobatidae</taxon>
        <taxon>Dendrobatinae</taxon>
        <taxon>Ranitomeya</taxon>
    </lineage>
</organism>
<dbReference type="PANTHER" id="PTHR14375:SF2">
    <property type="entry name" value="SIMILAR TO RIKEN CDNA 4931414P19"/>
    <property type="match status" value="1"/>
</dbReference>
<dbReference type="Pfam" id="PF15394">
    <property type="entry name" value="DUF4616"/>
    <property type="match status" value="1"/>
</dbReference>
<gene>
    <name evidence="2" type="ORF">RIMI_LOCUS21682439</name>
</gene>
<evidence type="ECO:0000313" key="3">
    <source>
        <dbReference type="Proteomes" id="UP001176940"/>
    </source>
</evidence>
<accession>A0ABN9MMF9</accession>
<proteinExistence type="predicted"/>
<evidence type="ECO:0000313" key="2">
    <source>
        <dbReference type="EMBL" id="CAJ0966803.1"/>
    </source>
</evidence>
<evidence type="ECO:0000256" key="1">
    <source>
        <dbReference type="SAM" id="MobiDB-lite"/>
    </source>
</evidence>
<keyword evidence="3" id="KW-1185">Reference proteome</keyword>